<evidence type="ECO:0000313" key="1">
    <source>
        <dbReference type="EMBL" id="MEC0230188.1"/>
    </source>
</evidence>
<organism evidence="1 2">
    <name type="scientific">Paenibacillus alba</name>
    <dbReference type="NCBI Taxonomy" id="1197127"/>
    <lineage>
        <taxon>Bacteria</taxon>
        <taxon>Bacillati</taxon>
        <taxon>Bacillota</taxon>
        <taxon>Bacilli</taxon>
        <taxon>Bacillales</taxon>
        <taxon>Paenibacillaceae</taxon>
        <taxon>Paenibacillus</taxon>
    </lineage>
</organism>
<dbReference type="EMBL" id="JARLKY010000062">
    <property type="protein sequence ID" value="MEC0230188.1"/>
    <property type="molecule type" value="Genomic_DNA"/>
</dbReference>
<reference evidence="1 2" key="1">
    <citation type="submission" date="2023-03" db="EMBL/GenBank/DDBJ databases">
        <title>Bacillus Genome Sequencing.</title>
        <authorList>
            <person name="Dunlap C."/>
        </authorList>
    </citation>
    <scope>NUCLEOTIDE SEQUENCE [LARGE SCALE GENOMIC DNA]</scope>
    <source>
        <strain evidence="1 2">BD-533</strain>
    </source>
</reference>
<name>A0ABU6GBP1_9BACL</name>
<dbReference type="Proteomes" id="UP001338137">
    <property type="component" value="Unassembled WGS sequence"/>
</dbReference>
<sequence length="50" mass="6204">MMQPTDLYVSEKLMQWQQQDLEAEARELWKFKSIKKRKVYMLLTSLFFFV</sequence>
<accession>A0ABU6GBP1</accession>
<keyword evidence="2" id="KW-1185">Reference proteome</keyword>
<gene>
    <name evidence="1" type="ORF">P4I72_23950</name>
</gene>
<evidence type="ECO:0000313" key="2">
    <source>
        <dbReference type="Proteomes" id="UP001338137"/>
    </source>
</evidence>
<comment type="caution">
    <text evidence="1">The sequence shown here is derived from an EMBL/GenBank/DDBJ whole genome shotgun (WGS) entry which is preliminary data.</text>
</comment>
<proteinExistence type="predicted"/>
<dbReference type="RefSeq" id="WP_158082188.1">
    <property type="nucleotide sequence ID" value="NZ_JABMKZ010000014.1"/>
</dbReference>
<protein>
    <submittedName>
        <fullName evidence="1">Uncharacterized protein</fullName>
    </submittedName>
</protein>